<dbReference type="Proteomes" id="UP000535511">
    <property type="component" value="Unassembled WGS sequence"/>
</dbReference>
<evidence type="ECO:0000259" key="1">
    <source>
        <dbReference type="Pfam" id="PF04480"/>
    </source>
</evidence>
<proteinExistence type="predicted"/>
<name>A0A7Y9E9T8_9ACTN</name>
<reference evidence="2 3" key="1">
    <citation type="submission" date="2020-07" db="EMBL/GenBank/DDBJ databases">
        <title>Sequencing the genomes of 1000 actinobacteria strains.</title>
        <authorList>
            <person name="Klenk H.-P."/>
        </authorList>
    </citation>
    <scope>NUCLEOTIDE SEQUENCE [LARGE SCALE GENOMIC DNA]</scope>
    <source>
        <strain evidence="2 3">DSM 21350</strain>
    </source>
</reference>
<dbReference type="RefSeq" id="WP_179665130.1">
    <property type="nucleotide sequence ID" value="NZ_JACCBG010000001.1"/>
</dbReference>
<evidence type="ECO:0000313" key="2">
    <source>
        <dbReference type="EMBL" id="NYD43632.1"/>
    </source>
</evidence>
<evidence type="ECO:0000313" key="3">
    <source>
        <dbReference type="Proteomes" id="UP000535511"/>
    </source>
</evidence>
<sequence length="300" mass="34287">MTVTDVFPDAPFTRAHAASKGITHHALEEALVNRTIRRLLRGVYVSTAVPDAPLLRAQAAKLVISKHAVVCDRTAAWIHGCETFDYRELDVLPPIECYVLRGHDPTDRPECAGGTRDLKPGDWMVIEGVRVTTPVRTAMDLGCKLSRRPAIAVMDALQRRHRFTITDMYDLLPRYRRRRGVRQLRSLVPLVDGRPESMAESWVKVEIADRELPMPEPQYWVYVDGVPTYRLDFAYPHAKVAIEYDGEEFHSSPADREADRVRREWLRAHGWTVIVLTKKDFAPQATDAWIRELRVALGMR</sequence>
<gene>
    <name evidence="2" type="ORF">BJZ21_003715</name>
</gene>
<accession>A0A7Y9E9T8</accession>
<dbReference type="AlphaFoldDB" id="A0A7Y9E9T8"/>
<dbReference type="Pfam" id="PF04480">
    <property type="entry name" value="DUF559"/>
    <property type="match status" value="1"/>
</dbReference>
<dbReference type="EMBL" id="JACCBG010000001">
    <property type="protein sequence ID" value="NYD43632.1"/>
    <property type="molecule type" value="Genomic_DNA"/>
</dbReference>
<keyword evidence="3" id="KW-1185">Reference proteome</keyword>
<organism evidence="2 3">
    <name type="scientific">Nocardioides panaciterrulae</name>
    <dbReference type="NCBI Taxonomy" id="661492"/>
    <lineage>
        <taxon>Bacteria</taxon>
        <taxon>Bacillati</taxon>
        <taxon>Actinomycetota</taxon>
        <taxon>Actinomycetes</taxon>
        <taxon>Propionibacteriales</taxon>
        <taxon>Nocardioidaceae</taxon>
        <taxon>Nocardioides</taxon>
    </lineage>
</organism>
<dbReference type="InterPro" id="IPR007569">
    <property type="entry name" value="DUF559"/>
</dbReference>
<protein>
    <recommendedName>
        <fullName evidence="1">DUF559 domain-containing protein</fullName>
    </recommendedName>
</protein>
<feature type="domain" description="DUF559" evidence="1">
    <location>
        <begin position="228"/>
        <end position="279"/>
    </location>
</feature>
<dbReference type="Gene3D" id="3.40.960.10">
    <property type="entry name" value="VSR Endonuclease"/>
    <property type="match status" value="1"/>
</dbReference>
<dbReference type="SUPFAM" id="SSF52980">
    <property type="entry name" value="Restriction endonuclease-like"/>
    <property type="match status" value="1"/>
</dbReference>
<dbReference type="InterPro" id="IPR011335">
    <property type="entry name" value="Restrct_endonuc-II-like"/>
</dbReference>
<comment type="caution">
    <text evidence="2">The sequence shown here is derived from an EMBL/GenBank/DDBJ whole genome shotgun (WGS) entry which is preliminary data.</text>
</comment>